<dbReference type="PATRIC" id="fig|1341156.4.peg.2813"/>
<feature type="transmembrane region" description="Helical" evidence="1">
    <location>
        <begin position="42"/>
        <end position="65"/>
    </location>
</feature>
<gene>
    <name evidence="2" type="ORF">RASY3_16075</name>
</gene>
<proteinExistence type="predicted"/>
<name>A0A011UB57_RUMAL</name>
<organism evidence="2 3">
    <name type="scientific">Ruminococcus albus SY3</name>
    <dbReference type="NCBI Taxonomy" id="1341156"/>
    <lineage>
        <taxon>Bacteria</taxon>
        <taxon>Bacillati</taxon>
        <taxon>Bacillota</taxon>
        <taxon>Clostridia</taxon>
        <taxon>Eubacteriales</taxon>
        <taxon>Oscillospiraceae</taxon>
        <taxon>Ruminococcus</taxon>
    </lineage>
</organism>
<dbReference type="EMBL" id="JEOB01000004">
    <property type="protein sequence ID" value="EXM37834.1"/>
    <property type="molecule type" value="Genomic_DNA"/>
</dbReference>
<evidence type="ECO:0000256" key="1">
    <source>
        <dbReference type="SAM" id="Phobius"/>
    </source>
</evidence>
<dbReference type="Proteomes" id="UP000021369">
    <property type="component" value="Unassembled WGS sequence"/>
</dbReference>
<keyword evidence="1" id="KW-0472">Membrane</keyword>
<reference evidence="2 3" key="1">
    <citation type="submission" date="2013-06" db="EMBL/GenBank/DDBJ databases">
        <title>Rumen cellulosomics: divergent fiber-degrading strategies revealed by comparative genome-wide analysis of six Ruminococcal strains.</title>
        <authorList>
            <person name="Dassa B."/>
            <person name="Borovok I."/>
            <person name="Lamed R."/>
            <person name="Flint H."/>
            <person name="Yeoman C.J."/>
            <person name="White B."/>
            <person name="Bayer E.A."/>
        </authorList>
    </citation>
    <scope>NUCLEOTIDE SEQUENCE [LARGE SCALE GENOMIC DNA]</scope>
    <source>
        <strain evidence="2 3">SY3</strain>
    </source>
</reference>
<comment type="caution">
    <text evidence="2">The sequence shown here is derived from an EMBL/GenBank/DDBJ whole genome shotgun (WGS) entry which is preliminary data.</text>
</comment>
<protein>
    <submittedName>
        <fullName evidence="2">Uncharacterized protein</fullName>
    </submittedName>
</protein>
<evidence type="ECO:0000313" key="2">
    <source>
        <dbReference type="EMBL" id="EXM37834.1"/>
    </source>
</evidence>
<accession>A0A011UB57</accession>
<evidence type="ECO:0000313" key="3">
    <source>
        <dbReference type="Proteomes" id="UP000021369"/>
    </source>
</evidence>
<keyword evidence="1" id="KW-0812">Transmembrane</keyword>
<feature type="transmembrane region" description="Helical" evidence="1">
    <location>
        <begin position="71"/>
        <end position="91"/>
    </location>
</feature>
<dbReference type="RefSeq" id="WP_024856681.1">
    <property type="nucleotide sequence ID" value="NZ_JEOB01000004.1"/>
</dbReference>
<keyword evidence="1" id="KW-1133">Transmembrane helix</keyword>
<dbReference type="OrthoDB" id="1938125at2"/>
<sequence>MTEYLTKYRKYILECLEDENCDFAKLLDYHSEKLRHFQHERFIHLIVLVLFALCTVITILAVAIYNKLTLIPLAALFMVLLVPYIKHYFFLENTVQLLYKDYDAIYKKVHGFSQEDLK</sequence>
<keyword evidence="3" id="KW-1185">Reference proteome</keyword>
<dbReference type="AlphaFoldDB" id="A0A011UB57"/>